<evidence type="ECO:0000256" key="2">
    <source>
        <dbReference type="ARBA" id="ARBA00022490"/>
    </source>
</evidence>
<dbReference type="GO" id="GO:0046872">
    <property type="term" value="F:metal ion binding"/>
    <property type="evidence" value="ECO:0007669"/>
    <property type="project" value="UniProtKB-KW"/>
</dbReference>
<keyword evidence="2 8" id="KW-0963">Cytoplasm</keyword>
<dbReference type="InterPro" id="IPR000808">
    <property type="entry name" value="Mrp-like_CS"/>
</dbReference>
<dbReference type="InterPro" id="IPR027417">
    <property type="entry name" value="P-loop_NTPase"/>
</dbReference>
<reference evidence="9" key="1">
    <citation type="submission" date="2020-09" db="EMBL/GenBank/DDBJ databases">
        <authorList>
            <person name="Kikuchi T."/>
        </authorList>
    </citation>
    <scope>NUCLEOTIDE SEQUENCE</scope>
    <source>
        <strain evidence="9">SH1</strain>
    </source>
</reference>
<keyword evidence="5 8" id="KW-0067">ATP-binding</keyword>
<keyword evidence="4 8" id="KW-0547">Nucleotide-binding</keyword>
<comment type="similarity">
    <text evidence="8">Belongs to the Mrp/NBP35 ATP-binding proteins family. NUBP1/NBP35 subfamily.</text>
</comment>
<dbReference type="Pfam" id="PF10609">
    <property type="entry name" value="ParA"/>
    <property type="match status" value="1"/>
</dbReference>
<dbReference type="AlphaFoldDB" id="A0A811JU86"/>
<evidence type="ECO:0000256" key="7">
    <source>
        <dbReference type="ARBA" id="ARBA00023014"/>
    </source>
</evidence>
<dbReference type="GO" id="GO:0140663">
    <property type="term" value="F:ATP-dependent FeS chaperone activity"/>
    <property type="evidence" value="ECO:0007669"/>
    <property type="project" value="InterPro"/>
</dbReference>
<dbReference type="InterPro" id="IPR033756">
    <property type="entry name" value="YlxH/NBP35"/>
</dbReference>
<dbReference type="Gene3D" id="3.40.50.300">
    <property type="entry name" value="P-loop containing nucleotide triphosphate hydrolases"/>
    <property type="match status" value="1"/>
</dbReference>
<feature type="binding site" evidence="8">
    <location>
        <position position="29"/>
    </location>
    <ligand>
        <name>[4Fe-4S] cluster</name>
        <dbReference type="ChEBI" id="CHEBI:49883"/>
        <label>1</label>
    </ligand>
</feature>
<dbReference type="FunFam" id="3.40.50.300:FF:001119">
    <property type="entry name" value="Iron-sulfur cluster carrier protein"/>
    <property type="match status" value="1"/>
</dbReference>
<dbReference type="HAMAP" id="MF_03038">
    <property type="entry name" value="NUBP1"/>
    <property type="match status" value="1"/>
</dbReference>
<keyword evidence="7 8" id="KW-0411">Iron-sulfur</keyword>
<keyword evidence="1 8" id="KW-0004">4Fe-4S</keyword>
<feature type="binding site" evidence="8">
    <location>
        <begin position="65"/>
        <end position="72"/>
    </location>
    <ligand>
        <name>ATP</name>
        <dbReference type="ChEBI" id="CHEBI:30616"/>
    </ligand>
</feature>
<evidence type="ECO:0000313" key="10">
    <source>
        <dbReference type="Proteomes" id="UP000614601"/>
    </source>
</evidence>
<organism evidence="9 10">
    <name type="scientific">Bursaphelenchus okinawaensis</name>
    <dbReference type="NCBI Taxonomy" id="465554"/>
    <lineage>
        <taxon>Eukaryota</taxon>
        <taxon>Metazoa</taxon>
        <taxon>Ecdysozoa</taxon>
        <taxon>Nematoda</taxon>
        <taxon>Chromadorea</taxon>
        <taxon>Rhabditida</taxon>
        <taxon>Tylenchina</taxon>
        <taxon>Tylenchomorpha</taxon>
        <taxon>Aphelenchoidea</taxon>
        <taxon>Aphelenchoididae</taxon>
        <taxon>Bursaphelenchus</taxon>
    </lineage>
</organism>
<dbReference type="SUPFAM" id="SSF52540">
    <property type="entry name" value="P-loop containing nucleoside triphosphate hydrolases"/>
    <property type="match status" value="1"/>
</dbReference>
<name>A0A811JU86_9BILA</name>
<comment type="cofactor">
    <cofactor evidence="8">
        <name>[4Fe-4S] cluster</name>
        <dbReference type="ChEBI" id="CHEBI:49883"/>
    </cofactor>
    <text evidence="8">Binds 4 [4Fe-4S] clusters per heterotetramer. Contains two stable clusters in the N-termini of NUBP1 and two labile, bridging clusters between subunits of the NUBP1-NUBP2 heterotetramer.</text>
</comment>
<feature type="binding site" evidence="8">
    <location>
        <position position="12"/>
    </location>
    <ligand>
        <name>[4Fe-4S] cluster</name>
        <dbReference type="ChEBI" id="CHEBI:49883"/>
        <label>1</label>
    </ligand>
</feature>
<dbReference type="GO" id="GO:0005829">
    <property type="term" value="C:cytosol"/>
    <property type="evidence" value="ECO:0007669"/>
    <property type="project" value="TreeGrafter"/>
</dbReference>
<evidence type="ECO:0000256" key="3">
    <source>
        <dbReference type="ARBA" id="ARBA00022723"/>
    </source>
</evidence>
<dbReference type="EMBL" id="CAJFCW020000001">
    <property type="protein sequence ID" value="CAG9083312.1"/>
    <property type="molecule type" value="Genomic_DNA"/>
</dbReference>
<evidence type="ECO:0000256" key="5">
    <source>
        <dbReference type="ARBA" id="ARBA00022840"/>
    </source>
</evidence>
<dbReference type="PROSITE" id="PS01215">
    <property type="entry name" value="MRP"/>
    <property type="match status" value="1"/>
</dbReference>
<feature type="binding site" evidence="8">
    <location>
        <position position="239"/>
    </location>
    <ligand>
        <name>[4Fe-4S] cluster</name>
        <dbReference type="ChEBI" id="CHEBI:49883"/>
        <label>2</label>
        <note>ligand shared with heterodimeric partner</note>
    </ligand>
</feature>
<feature type="binding site" evidence="8">
    <location>
        <position position="26"/>
    </location>
    <ligand>
        <name>[4Fe-4S] cluster</name>
        <dbReference type="ChEBI" id="CHEBI:49883"/>
        <label>1</label>
    </ligand>
</feature>
<dbReference type="PANTHER" id="PTHR23264:SF35">
    <property type="entry name" value="CYTOSOLIC FE-S CLUSTER ASSEMBLY FACTOR NUBP1"/>
    <property type="match status" value="1"/>
</dbReference>
<comment type="function">
    <text evidence="8">Component of the cytosolic iron-sulfur (Fe/S) protein assembly (CIA) machinery. Required for maturation of extramitochondrial Fe-S proteins. The NUBP1-NUBP2 heterotetramer forms a Fe-S scaffold complex, mediating the de novo assembly of an Fe-S cluster and its transfer to target apoproteins.</text>
</comment>
<feature type="binding site" evidence="8">
    <location>
        <position position="242"/>
    </location>
    <ligand>
        <name>[4Fe-4S] cluster</name>
        <dbReference type="ChEBI" id="CHEBI:49883"/>
        <label>2</label>
        <note>ligand shared with heterodimeric partner</note>
    </ligand>
</feature>
<dbReference type="EMBL" id="CAJFDH010000001">
    <property type="protein sequence ID" value="CAD5206834.1"/>
    <property type="molecule type" value="Genomic_DNA"/>
</dbReference>
<comment type="caution">
    <text evidence="9">The sequence shown here is derived from an EMBL/GenBank/DDBJ whole genome shotgun (WGS) entry which is preliminary data.</text>
</comment>
<comment type="subcellular location">
    <subcellularLocation>
        <location evidence="8">Cytoplasm</location>
    </subcellularLocation>
</comment>
<dbReference type="InterPro" id="IPR028601">
    <property type="entry name" value="NUBP1/Nbp35"/>
</dbReference>
<dbReference type="Proteomes" id="UP000783686">
    <property type="component" value="Unassembled WGS sequence"/>
</dbReference>
<keyword evidence="10" id="KW-1185">Reference proteome</keyword>
<feature type="binding site" evidence="8">
    <location>
        <position position="35"/>
    </location>
    <ligand>
        <name>[4Fe-4S] cluster</name>
        <dbReference type="ChEBI" id="CHEBI:49883"/>
        <label>1</label>
    </ligand>
</feature>
<keyword evidence="6 8" id="KW-0408">Iron</keyword>
<proteinExistence type="inferred from homology"/>
<dbReference type="Proteomes" id="UP000614601">
    <property type="component" value="Unassembled WGS sequence"/>
</dbReference>
<dbReference type="CDD" id="cd02037">
    <property type="entry name" value="Mrp_NBP35"/>
    <property type="match status" value="1"/>
</dbReference>
<evidence type="ECO:0000256" key="1">
    <source>
        <dbReference type="ARBA" id="ARBA00022485"/>
    </source>
</evidence>
<gene>
    <name evidence="9" type="ORF">BOKJ2_LOCUS1518</name>
</gene>
<dbReference type="InterPro" id="IPR019591">
    <property type="entry name" value="Mrp/NBP35_ATP-bd"/>
</dbReference>
<comment type="subunit">
    <text evidence="8">Heterotetramer of 2 NUBP1 and 2 NUBP2 chains.</text>
</comment>
<dbReference type="GO" id="GO:0016226">
    <property type="term" value="P:iron-sulfur cluster assembly"/>
    <property type="evidence" value="ECO:0007669"/>
    <property type="project" value="UniProtKB-UniRule"/>
</dbReference>
<evidence type="ECO:0000256" key="4">
    <source>
        <dbReference type="ARBA" id="ARBA00022741"/>
    </source>
</evidence>
<evidence type="ECO:0000313" key="9">
    <source>
        <dbReference type="EMBL" id="CAD5206834.1"/>
    </source>
</evidence>
<accession>A0A811JU86</accession>
<dbReference type="PANTHER" id="PTHR23264">
    <property type="entry name" value="NUCLEOTIDE-BINDING PROTEIN NBP35 YEAST -RELATED"/>
    <property type="match status" value="1"/>
</dbReference>
<protein>
    <recommendedName>
        <fullName evidence="8">Cytosolic Fe-S cluster assembly factor NUBP1 homolog</fullName>
    </recommendedName>
</protein>
<dbReference type="OrthoDB" id="1741334at2759"/>
<dbReference type="HAMAP" id="MF_02040">
    <property type="entry name" value="Mrp_NBP35"/>
    <property type="match status" value="1"/>
</dbReference>
<sequence>MSNVPDNANESCPGTESEMAGKVSSCAGCPNQKFCASGEKPVDPDVEFIRQRLAEVKNKILILSGKGGVGKSSVTTNLAVALASDPNVQVGVLDVDICGPSQARLFNVEDETVHDSASGWSPVSVKDNLVVMSIAFLLESRSNAVVWRGPRKNAMIKKFLKDVDWGQLDYLLIDTPPGTSDEHISIVQLLLEASNVNGALVVTTPQEISLLDVRKEINFCQKTKLPVLGVIENMSTFVCPCCQHETALFPPTSGGAKQMADELGLELLAKLPQDPRLAASLDNGEEFLEKYPDSAVAKAFGDLAEKVKKACAQ</sequence>
<evidence type="ECO:0000256" key="6">
    <source>
        <dbReference type="ARBA" id="ARBA00023004"/>
    </source>
</evidence>
<evidence type="ECO:0000256" key="8">
    <source>
        <dbReference type="HAMAP-Rule" id="MF_03038"/>
    </source>
</evidence>
<dbReference type="GO" id="GO:0051539">
    <property type="term" value="F:4 iron, 4 sulfur cluster binding"/>
    <property type="evidence" value="ECO:0007669"/>
    <property type="project" value="UniProtKB-UniRule"/>
</dbReference>
<dbReference type="GO" id="GO:0005524">
    <property type="term" value="F:ATP binding"/>
    <property type="evidence" value="ECO:0007669"/>
    <property type="project" value="UniProtKB-KW"/>
</dbReference>
<keyword evidence="3 8" id="KW-0479">Metal-binding</keyword>